<dbReference type="Proteomes" id="UP000663870">
    <property type="component" value="Unassembled WGS sequence"/>
</dbReference>
<feature type="compositionally biased region" description="Basic residues" evidence="1">
    <location>
        <begin position="80"/>
        <end position="91"/>
    </location>
</feature>
<feature type="region of interest" description="Disordered" evidence="1">
    <location>
        <begin position="73"/>
        <end position="123"/>
    </location>
</feature>
<organism evidence="2 4">
    <name type="scientific">Rotaria sordida</name>
    <dbReference type="NCBI Taxonomy" id="392033"/>
    <lineage>
        <taxon>Eukaryota</taxon>
        <taxon>Metazoa</taxon>
        <taxon>Spiralia</taxon>
        <taxon>Gnathifera</taxon>
        <taxon>Rotifera</taxon>
        <taxon>Eurotatoria</taxon>
        <taxon>Bdelloidea</taxon>
        <taxon>Philodinida</taxon>
        <taxon>Philodinidae</taxon>
        <taxon>Rotaria</taxon>
    </lineage>
</organism>
<sequence length="272" mass="32190">MPKEKRHKKKHHNSTTNENEKINEQSKSQLFSETDANSVEVSGYIMDRGAPQINQLMKGRTIPTGVVDIDKSVQLPKSSSKSRHRHNHSKPHTVLQSSENHHKEHVHLPPISDPSHHHHNHRYPPPDYDYFGYLSHSNLVDPEHESHHHHHFGDLSYPNPGDHEHKSSHHHHHHQHKHHHRHHHHKHEKEVETYDPRWWYLPINSVHAPKPWRPPEYHYVAPKWYESPSKDSRISINTEESILPPRKYTDCRCEVCKPSKDTSRGIRWVVNE</sequence>
<name>A0A813PRJ3_9BILA</name>
<dbReference type="EMBL" id="CAJNOH010000015">
    <property type="protein sequence ID" value="CAF0755032.1"/>
    <property type="molecule type" value="Genomic_DNA"/>
</dbReference>
<proteinExistence type="predicted"/>
<feature type="compositionally biased region" description="Basic residues" evidence="1">
    <location>
        <begin position="166"/>
        <end position="187"/>
    </location>
</feature>
<keyword evidence="5" id="KW-1185">Reference proteome</keyword>
<dbReference type="EMBL" id="CAJNOL010000027">
    <property type="protein sequence ID" value="CAF0761652.1"/>
    <property type="molecule type" value="Genomic_DNA"/>
</dbReference>
<evidence type="ECO:0000313" key="5">
    <source>
        <dbReference type="Proteomes" id="UP000663870"/>
    </source>
</evidence>
<evidence type="ECO:0000313" key="3">
    <source>
        <dbReference type="EMBL" id="CAF0761652.1"/>
    </source>
</evidence>
<dbReference type="Proteomes" id="UP000663854">
    <property type="component" value="Unassembled WGS sequence"/>
</dbReference>
<protein>
    <submittedName>
        <fullName evidence="2">Uncharacterized protein</fullName>
    </submittedName>
</protein>
<evidence type="ECO:0000313" key="2">
    <source>
        <dbReference type="EMBL" id="CAF0755032.1"/>
    </source>
</evidence>
<gene>
    <name evidence="3" type="ORF">JXQ802_LOCUS2227</name>
    <name evidence="2" type="ORF">PYM288_LOCUS2302</name>
</gene>
<feature type="region of interest" description="Disordered" evidence="1">
    <location>
        <begin position="141"/>
        <end position="188"/>
    </location>
</feature>
<reference evidence="2" key="1">
    <citation type="submission" date="2021-02" db="EMBL/GenBank/DDBJ databases">
        <authorList>
            <person name="Nowell W R."/>
        </authorList>
    </citation>
    <scope>NUCLEOTIDE SEQUENCE</scope>
</reference>
<comment type="caution">
    <text evidence="2">The sequence shown here is derived from an EMBL/GenBank/DDBJ whole genome shotgun (WGS) entry which is preliminary data.</text>
</comment>
<feature type="compositionally biased region" description="Basic residues" evidence="1">
    <location>
        <begin position="1"/>
        <end position="13"/>
    </location>
</feature>
<evidence type="ECO:0000313" key="4">
    <source>
        <dbReference type="Proteomes" id="UP000663854"/>
    </source>
</evidence>
<dbReference type="AlphaFoldDB" id="A0A813PRJ3"/>
<accession>A0A813PRJ3</accession>
<feature type="compositionally biased region" description="Polar residues" evidence="1">
    <location>
        <begin position="25"/>
        <end position="35"/>
    </location>
</feature>
<feature type="region of interest" description="Disordered" evidence="1">
    <location>
        <begin position="1"/>
        <end position="35"/>
    </location>
</feature>
<evidence type="ECO:0000256" key="1">
    <source>
        <dbReference type="SAM" id="MobiDB-lite"/>
    </source>
</evidence>